<evidence type="ECO:0000313" key="2">
    <source>
        <dbReference type="EMBL" id="AVN64356.1"/>
    </source>
</evidence>
<evidence type="ECO:0000256" key="1">
    <source>
        <dbReference type="SAM" id="SignalP"/>
    </source>
</evidence>
<organism evidence="2 3">
    <name type="scientific">Mesoplasma florum</name>
    <name type="common">Acholeplasma florum</name>
    <dbReference type="NCBI Taxonomy" id="2151"/>
    <lineage>
        <taxon>Bacteria</taxon>
        <taxon>Bacillati</taxon>
        <taxon>Mycoplasmatota</taxon>
        <taxon>Mollicutes</taxon>
        <taxon>Entomoplasmatales</taxon>
        <taxon>Entomoplasmataceae</taxon>
        <taxon>Mesoplasma</taxon>
    </lineage>
</organism>
<dbReference type="RefSeq" id="WP_029512158.1">
    <property type="nucleotide sequence ID" value="NZ_CP022513.1"/>
</dbReference>
<feature type="chain" id="PRO_5015308711" evidence="1">
    <location>
        <begin position="22"/>
        <end position="533"/>
    </location>
</feature>
<name>A0A2R3P780_MESFO</name>
<accession>A0A2R3P780</accession>
<feature type="signal peptide" evidence="1">
    <location>
        <begin position="1"/>
        <end position="21"/>
    </location>
</feature>
<dbReference type="EMBL" id="CP022513">
    <property type="protein sequence ID" value="AVN64356.1"/>
    <property type="molecule type" value="Genomic_DNA"/>
</dbReference>
<sequence>MKKLLSLLSGIGIASSGSVLTANTINIKQINNENVEIIEDLNEGQTGPEINVNTIKVSDAISKIKQTAEKQTYVSINEAIEAIQKETLVGTEVSLEKSEYIVREENKINGLVHLNLALTLKKDYTWDNESLESTLYVSTIAKIDERINVDKNEVLAKFKELWSTIPEGEGKVEHKKYFKSKNEALLEILQTEFEYGQVTNAIIKSASNDEGKVINDDIEFEVEVLLDKNHKWLNEVEGEKTMNLNTFNFYLKIDERKEASFNELNTDIINELGKNNIKFYSEQEALDAIEQYKTESNIESIKDGGVSLVVKENDISSQIHSIYDKEFIIEAKIDEKIYKWSDETILTKEINLLTLIDSRIQVKQNLVENQLKDAVESKVFASQGELVQAILDTSLEEGATVLNIKINVVDDETNIQVIVAIDGEYRWDIKDDSNEPLTFEIKSKVYDNRVDFSEAAKSLSNTFKTESFANKEEIEAFVEHQKVNGIDIEFVDANGSQEKGWIINLILTPNKNMTWSDGTNSSQKLMVTAKAAK</sequence>
<reference evidence="2 3" key="1">
    <citation type="submission" date="2017-07" db="EMBL/GenBank/DDBJ databases">
        <title>Comparative genomic analysis of Mesoplasma florum.</title>
        <authorList>
            <person name="Baby V."/>
            <person name="Lachance J.-C."/>
            <person name="Gagnon J."/>
            <person name="Lucier J.-F."/>
            <person name="Matteau D."/>
            <person name="Knight T.F."/>
            <person name="Rodrigue S."/>
        </authorList>
    </citation>
    <scope>NUCLEOTIDE SEQUENCE [LARGE SCALE GENOMIC DNA]</scope>
    <source>
        <strain evidence="2 3">CnuA-2</strain>
    </source>
</reference>
<dbReference type="Proteomes" id="UP000239216">
    <property type="component" value="Chromosome"/>
</dbReference>
<protein>
    <submittedName>
        <fullName evidence="2">Uncharacterized protein</fullName>
    </submittedName>
</protein>
<proteinExistence type="predicted"/>
<keyword evidence="1" id="KW-0732">Signal</keyword>
<gene>
    <name evidence="2" type="ORF">CG003_01595</name>
</gene>
<dbReference type="AlphaFoldDB" id="A0A2R3P780"/>
<evidence type="ECO:0000313" key="3">
    <source>
        <dbReference type="Proteomes" id="UP000239216"/>
    </source>
</evidence>